<name>A0ABR9DP91_9GAMM</name>
<reference evidence="1 2" key="1">
    <citation type="submission" date="2020-09" db="EMBL/GenBank/DDBJ databases">
        <title>Methylomonas albis sp. nov. and Methylomonas fluvii sp. nov.: Two cold-adapted methanotrophs from the River Elbe and an amended description of Methylovulum psychrotolerans strain Eb1.</title>
        <authorList>
            <person name="Bussmann I.K."/>
            <person name="Klings K.-W."/>
            <person name="Warnstedt J."/>
            <person name="Hoppert M."/>
            <person name="Saborowski A."/>
            <person name="Horn F."/>
            <person name="Liebner S."/>
        </authorList>
    </citation>
    <scope>NUCLEOTIDE SEQUENCE [LARGE SCALE GENOMIC DNA]</scope>
    <source>
        <strain evidence="1 2">EbB</strain>
    </source>
</reference>
<evidence type="ECO:0000313" key="2">
    <source>
        <dbReference type="Proteomes" id="UP000641152"/>
    </source>
</evidence>
<accession>A0ABR9DP91</accession>
<dbReference type="Proteomes" id="UP000641152">
    <property type="component" value="Unassembled WGS sequence"/>
</dbReference>
<sequence>MELDTEYVKSVSSWDSGGGILVDIVELKSGRVLGITDESVVLYPSMAALEEGEADEAAGMIVLA</sequence>
<evidence type="ECO:0000313" key="1">
    <source>
        <dbReference type="EMBL" id="MBD9363772.1"/>
    </source>
</evidence>
<dbReference type="EMBL" id="JACXST010000004">
    <property type="protein sequence ID" value="MBD9363772.1"/>
    <property type="molecule type" value="Genomic_DNA"/>
</dbReference>
<gene>
    <name evidence="1" type="ORF">EBB_25420</name>
</gene>
<dbReference type="RefSeq" id="WP_192396487.1">
    <property type="nucleotide sequence ID" value="NZ_CAJHIU010000004.1"/>
</dbReference>
<organism evidence="1 2">
    <name type="scientific">Methylomonas fluvii</name>
    <dbReference type="NCBI Taxonomy" id="1854564"/>
    <lineage>
        <taxon>Bacteria</taxon>
        <taxon>Pseudomonadati</taxon>
        <taxon>Pseudomonadota</taxon>
        <taxon>Gammaproteobacteria</taxon>
        <taxon>Methylococcales</taxon>
        <taxon>Methylococcaceae</taxon>
        <taxon>Methylomonas</taxon>
    </lineage>
</organism>
<proteinExistence type="predicted"/>
<protein>
    <submittedName>
        <fullName evidence="1">Uncharacterized protein</fullName>
    </submittedName>
</protein>
<comment type="caution">
    <text evidence="1">The sequence shown here is derived from an EMBL/GenBank/DDBJ whole genome shotgun (WGS) entry which is preliminary data.</text>
</comment>
<keyword evidence="2" id="KW-1185">Reference proteome</keyword>